<dbReference type="OMA" id="WFEESSN"/>
<dbReference type="VEuPathDB" id="FungiDB:HpaG806251"/>
<dbReference type="Proteomes" id="UP000011713">
    <property type="component" value="Unassembled WGS sequence"/>
</dbReference>
<feature type="region of interest" description="Disordered" evidence="14">
    <location>
        <begin position="1"/>
        <end position="27"/>
    </location>
</feature>
<dbReference type="EC" id="4.1.1.50" evidence="4"/>
<dbReference type="EnsemblProtists" id="HpaT806251">
    <property type="protein sequence ID" value="HpaP806251"/>
    <property type="gene ID" value="HpaG806251"/>
</dbReference>
<keyword evidence="9" id="KW-0620">Polyamine biosynthesis</keyword>
<dbReference type="Pfam" id="PF01536">
    <property type="entry name" value="SAM_decarbox"/>
    <property type="match status" value="1"/>
</dbReference>
<keyword evidence="11" id="KW-0456">Lyase</keyword>
<keyword evidence="12" id="KW-0704">Schiff base</keyword>
<dbReference type="GO" id="GO:0006597">
    <property type="term" value="P:spermine biosynthetic process"/>
    <property type="evidence" value="ECO:0007669"/>
    <property type="project" value="InterPro"/>
</dbReference>
<reference evidence="15" key="2">
    <citation type="submission" date="2015-06" db="UniProtKB">
        <authorList>
            <consortium name="EnsemblProtists"/>
        </authorList>
    </citation>
    <scope>IDENTIFICATION</scope>
    <source>
        <strain evidence="15">Emoy2</strain>
    </source>
</reference>
<evidence type="ECO:0000256" key="11">
    <source>
        <dbReference type="ARBA" id="ARBA00023239"/>
    </source>
</evidence>
<evidence type="ECO:0000256" key="14">
    <source>
        <dbReference type="SAM" id="MobiDB-lite"/>
    </source>
</evidence>
<proteinExistence type="inferred from homology"/>
<dbReference type="NCBIfam" id="TIGR00535">
    <property type="entry name" value="SAM_DCase"/>
    <property type="match status" value="1"/>
</dbReference>
<keyword evidence="10" id="KW-0865">Zymogen</keyword>
<evidence type="ECO:0000256" key="7">
    <source>
        <dbReference type="ARBA" id="ARBA00022813"/>
    </source>
</evidence>
<dbReference type="Gene3D" id="3.30.360.50">
    <property type="entry name" value="S-adenosylmethionine decarboxylase"/>
    <property type="match status" value="1"/>
</dbReference>
<dbReference type="GO" id="GO:0008295">
    <property type="term" value="P:spermidine biosynthetic process"/>
    <property type="evidence" value="ECO:0007669"/>
    <property type="project" value="UniProtKB-KW"/>
</dbReference>
<evidence type="ECO:0000256" key="8">
    <source>
        <dbReference type="ARBA" id="ARBA00023066"/>
    </source>
</evidence>
<dbReference type="AlphaFoldDB" id="M4BIM5"/>
<evidence type="ECO:0000313" key="15">
    <source>
        <dbReference type="EnsemblProtists" id="HpaP806251"/>
    </source>
</evidence>
<evidence type="ECO:0000256" key="9">
    <source>
        <dbReference type="ARBA" id="ARBA00023115"/>
    </source>
</evidence>
<keyword evidence="13" id="KW-0670">Pyruvate</keyword>
<reference evidence="16" key="1">
    <citation type="journal article" date="2010" name="Science">
        <title>Signatures of adaptation to obligate biotrophy in the Hyaloperonospora arabidopsidis genome.</title>
        <authorList>
            <person name="Baxter L."/>
            <person name="Tripathy S."/>
            <person name="Ishaque N."/>
            <person name="Boot N."/>
            <person name="Cabral A."/>
            <person name="Kemen E."/>
            <person name="Thines M."/>
            <person name="Ah-Fong A."/>
            <person name="Anderson R."/>
            <person name="Badejoko W."/>
            <person name="Bittner-Eddy P."/>
            <person name="Boore J.L."/>
            <person name="Chibucos M.C."/>
            <person name="Coates M."/>
            <person name="Dehal P."/>
            <person name="Delehaunty K."/>
            <person name="Dong S."/>
            <person name="Downton P."/>
            <person name="Dumas B."/>
            <person name="Fabro G."/>
            <person name="Fronick C."/>
            <person name="Fuerstenberg S.I."/>
            <person name="Fulton L."/>
            <person name="Gaulin E."/>
            <person name="Govers F."/>
            <person name="Hughes L."/>
            <person name="Humphray S."/>
            <person name="Jiang R.H."/>
            <person name="Judelson H."/>
            <person name="Kamoun S."/>
            <person name="Kyung K."/>
            <person name="Meijer H."/>
            <person name="Minx P."/>
            <person name="Morris P."/>
            <person name="Nelson J."/>
            <person name="Phuntumart V."/>
            <person name="Qutob D."/>
            <person name="Rehmany A."/>
            <person name="Rougon-Cardoso A."/>
            <person name="Ryden P."/>
            <person name="Torto-Alalibo T."/>
            <person name="Studholme D."/>
            <person name="Wang Y."/>
            <person name="Win J."/>
            <person name="Wood J."/>
            <person name="Clifton S.W."/>
            <person name="Rogers J."/>
            <person name="Van den Ackerveken G."/>
            <person name="Jones J.D."/>
            <person name="McDowell J.M."/>
            <person name="Beynon J."/>
            <person name="Tyler B.M."/>
        </authorList>
    </citation>
    <scope>NUCLEOTIDE SEQUENCE [LARGE SCALE GENOMIC DNA]</scope>
    <source>
        <strain evidence="16">Emoy2</strain>
    </source>
</reference>
<dbReference type="GO" id="GO:0004014">
    <property type="term" value="F:adenosylmethionine decarboxylase activity"/>
    <property type="evidence" value="ECO:0007669"/>
    <property type="project" value="UniProtKB-EC"/>
</dbReference>
<dbReference type="SUPFAM" id="SSF56276">
    <property type="entry name" value="S-adenosylmethionine decarboxylase"/>
    <property type="match status" value="1"/>
</dbReference>
<accession>M4BIM5</accession>
<comment type="pathway">
    <text evidence="2">Amine and polyamine biosynthesis; S-adenosylmethioninamine biosynthesis; S-adenosylmethioninamine from S-adenosyl-L-methionine: step 1/1.</text>
</comment>
<dbReference type="PANTHER" id="PTHR11570:SF0">
    <property type="entry name" value="S-ADENOSYLMETHIONINE DECARBOXYLASE PROENZYME"/>
    <property type="match status" value="1"/>
</dbReference>
<evidence type="ECO:0000256" key="2">
    <source>
        <dbReference type="ARBA" id="ARBA00004911"/>
    </source>
</evidence>
<keyword evidence="7" id="KW-0068">Autocatalytic cleavage</keyword>
<evidence type="ECO:0000256" key="5">
    <source>
        <dbReference type="ARBA" id="ARBA00022691"/>
    </source>
</evidence>
<evidence type="ECO:0000256" key="1">
    <source>
        <dbReference type="ARBA" id="ARBA00001928"/>
    </source>
</evidence>
<keyword evidence="8" id="KW-0745">Spermidine biosynthesis</keyword>
<dbReference type="PANTHER" id="PTHR11570">
    <property type="entry name" value="S-ADENOSYLMETHIONINE DECARBOXYLASE"/>
    <property type="match status" value="1"/>
</dbReference>
<comment type="cofactor">
    <cofactor evidence="1">
        <name>pyruvate</name>
        <dbReference type="ChEBI" id="CHEBI:15361"/>
    </cofactor>
</comment>
<dbReference type="InterPro" id="IPR016067">
    <property type="entry name" value="S-AdoMet_deCO2ase_core"/>
</dbReference>
<organism evidence="15 16">
    <name type="scientific">Hyaloperonospora arabidopsidis (strain Emoy2)</name>
    <name type="common">Downy mildew agent</name>
    <name type="synonym">Peronospora arabidopsidis</name>
    <dbReference type="NCBI Taxonomy" id="559515"/>
    <lineage>
        <taxon>Eukaryota</taxon>
        <taxon>Sar</taxon>
        <taxon>Stramenopiles</taxon>
        <taxon>Oomycota</taxon>
        <taxon>Peronosporomycetes</taxon>
        <taxon>Peronosporales</taxon>
        <taxon>Peronosporaceae</taxon>
        <taxon>Hyaloperonospora</taxon>
    </lineage>
</organism>
<evidence type="ECO:0000256" key="12">
    <source>
        <dbReference type="ARBA" id="ARBA00023270"/>
    </source>
</evidence>
<keyword evidence="16" id="KW-1185">Reference proteome</keyword>
<protein>
    <recommendedName>
        <fullName evidence="4">adenosylmethionine decarboxylase</fullName>
        <ecNumber evidence="4">4.1.1.50</ecNumber>
    </recommendedName>
</protein>
<evidence type="ECO:0000256" key="6">
    <source>
        <dbReference type="ARBA" id="ARBA00022793"/>
    </source>
</evidence>
<sequence length="402" mass="45483">MKLHDDETSSTQSDTSDMVPNTFEGPEKNLEIDFKNGVGHARGLREVSRQDLDEMLEAGQCQILSRISNEHIDAYVLSESSMFIYAHKIVLKTCGTTTLLKCLPFIKTFAERLGLEIEWVNYSRKNYTFPEEQKYPHTSFQTEVAFLSSYFPDGSAHVLGPLNHDHWYIYAWDADIHEHQSVTDVLIHPGMGKELGANESTLHVLMQDMHPSVAKQFFKSNDTTMVSRQMTIESGIRDLVPGATIDDFAFDPCGYSMNGILFDAYYTIHITPESHCSYVSFETNARLRSYASLLKNVLRCFRPAKYSVSVYTDRNALETAKGSNMFSEDLVKIDDDLLYKRKGGHTQAMFEGDYMCRMANYSQSHHPTLSRCTGGETRTSDQAPFCTNTPGDELSHNCEPEG</sequence>
<dbReference type="Gene3D" id="3.60.90.10">
    <property type="entry name" value="S-adenosylmethionine decarboxylase"/>
    <property type="match status" value="1"/>
</dbReference>
<evidence type="ECO:0000313" key="16">
    <source>
        <dbReference type="Proteomes" id="UP000011713"/>
    </source>
</evidence>
<comment type="similarity">
    <text evidence="3">Belongs to the eukaryotic AdoMetDC family.</text>
</comment>
<evidence type="ECO:0000256" key="4">
    <source>
        <dbReference type="ARBA" id="ARBA00012357"/>
    </source>
</evidence>
<dbReference type="PROSITE" id="PS01336">
    <property type="entry name" value="ADOMETDC"/>
    <property type="match status" value="1"/>
</dbReference>
<dbReference type="HOGENOM" id="CLU_023050_1_0_1"/>
<dbReference type="UniPathway" id="UPA00331">
    <property type="reaction ID" value="UER00451"/>
</dbReference>
<dbReference type="InParanoid" id="M4BIM5"/>
<dbReference type="EMBL" id="JH598294">
    <property type="status" value="NOT_ANNOTATED_CDS"/>
    <property type="molecule type" value="Genomic_DNA"/>
</dbReference>
<dbReference type="STRING" id="559515.M4BIM5"/>
<evidence type="ECO:0000256" key="13">
    <source>
        <dbReference type="ARBA" id="ARBA00023317"/>
    </source>
</evidence>
<evidence type="ECO:0000256" key="3">
    <source>
        <dbReference type="ARBA" id="ARBA00008466"/>
    </source>
</evidence>
<name>M4BIM5_HYAAE</name>
<dbReference type="InterPro" id="IPR048283">
    <property type="entry name" value="AdoMetDC-like"/>
</dbReference>
<dbReference type="InterPro" id="IPR018166">
    <property type="entry name" value="S-AdoMet_deCO2ase_CS"/>
</dbReference>
<evidence type="ECO:0000256" key="10">
    <source>
        <dbReference type="ARBA" id="ARBA00023145"/>
    </source>
</evidence>
<keyword evidence="6" id="KW-0210">Decarboxylase</keyword>
<dbReference type="InterPro" id="IPR001985">
    <property type="entry name" value="S-AdoMet_decarboxylase_euk"/>
</dbReference>
<dbReference type="GO" id="GO:0005829">
    <property type="term" value="C:cytosol"/>
    <property type="evidence" value="ECO:0007669"/>
    <property type="project" value="TreeGrafter"/>
</dbReference>
<keyword evidence="5" id="KW-0949">S-adenosyl-L-methionine</keyword>
<dbReference type="eggNOG" id="KOG0788">
    <property type="taxonomic scope" value="Eukaryota"/>
</dbReference>